<reference evidence="5" key="1">
    <citation type="submission" date="2025-08" db="UniProtKB">
        <authorList>
            <consortium name="RefSeq"/>
        </authorList>
    </citation>
    <scope>IDENTIFICATION</scope>
</reference>
<gene>
    <name evidence="5" type="primary">LOC130708383</name>
</gene>
<feature type="region of interest" description="Disordered" evidence="2">
    <location>
        <begin position="177"/>
        <end position="210"/>
    </location>
</feature>
<dbReference type="Proteomes" id="UP001652580">
    <property type="component" value="Chromosome 6"/>
</dbReference>
<evidence type="ECO:0000256" key="1">
    <source>
        <dbReference type="ARBA" id="ARBA00010586"/>
    </source>
</evidence>
<feature type="compositionally biased region" description="Basic and acidic residues" evidence="2">
    <location>
        <begin position="333"/>
        <end position="344"/>
    </location>
</feature>
<dbReference type="InterPro" id="IPR024310">
    <property type="entry name" value="NUT"/>
</dbReference>
<name>A0ABM3TQ73_BALAC</name>
<proteinExistence type="inferred from homology"/>
<feature type="domain" description="Nuclear Testis protein N-terminal" evidence="3">
    <location>
        <begin position="14"/>
        <end position="327"/>
    </location>
</feature>
<evidence type="ECO:0000259" key="3">
    <source>
        <dbReference type="Pfam" id="PF12881"/>
    </source>
</evidence>
<evidence type="ECO:0000313" key="4">
    <source>
        <dbReference type="Proteomes" id="UP001652580"/>
    </source>
</evidence>
<dbReference type="PANTHER" id="PTHR22879:SF14">
    <property type="entry name" value="NUT FAMILY MEMBER 2A-RELATED"/>
    <property type="match status" value="1"/>
</dbReference>
<evidence type="ECO:0000256" key="2">
    <source>
        <dbReference type="SAM" id="MobiDB-lite"/>
    </source>
</evidence>
<dbReference type="PANTHER" id="PTHR22879">
    <property type="entry name" value="NUT FAMILY MEMBER 1"/>
    <property type="match status" value="1"/>
</dbReference>
<feature type="region of interest" description="Disordered" evidence="2">
    <location>
        <begin position="311"/>
        <end position="344"/>
    </location>
</feature>
<organism evidence="4 5">
    <name type="scientific">Balaenoptera acutorostrata</name>
    <name type="common">Common minke whale</name>
    <name type="synonym">Balaena rostrata</name>
    <dbReference type="NCBI Taxonomy" id="9767"/>
    <lineage>
        <taxon>Eukaryota</taxon>
        <taxon>Metazoa</taxon>
        <taxon>Chordata</taxon>
        <taxon>Craniata</taxon>
        <taxon>Vertebrata</taxon>
        <taxon>Euteleostomi</taxon>
        <taxon>Mammalia</taxon>
        <taxon>Eutheria</taxon>
        <taxon>Laurasiatheria</taxon>
        <taxon>Artiodactyla</taxon>
        <taxon>Whippomorpha</taxon>
        <taxon>Cetacea</taxon>
        <taxon>Mysticeti</taxon>
        <taxon>Balaenopteridae</taxon>
        <taxon>Balaenoptera</taxon>
    </lineage>
</organism>
<evidence type="ECO:0000313" key="5">
    <source>
        <dbReference type="RefSeq" id="XP_057404245.1"/>
    </source>
</evidence>
<feature type="compositionally biased region" description="Basic residues" evidence="2">
    <location>
        <begin position="655"/>
        <end position="679"/>
    </location>
</feature>
<dbReference type="GeneID" id="130708383"/>
<feature type="compositionally biased region" description="Low complexity" evidence="2">
    <location>
        <begin position="642"/>
        <end position="653"/>
    </location>
</feature>
<feature type="domain" description="Nuclear Testis protein N-terminal" evidence="3">
    <location>
        <begin position="486"/>
        <end position="672"/>
    </location>
</feature>
<feature type="region of interest" description="Disordered" evidence="2">
    <location>
        <begin position="572"/>
        <end position="679"/>
    </location>
</feature>
<dbReference type="Pfam" id="PF12881">
    <property type="entry name" value="NUT"/>
    <property type="match status" value="2"/>
</dbReference>
<feature type="compositionally biased region" description="Polar residues" evidence="2">
    <location>
        <begin position="195"/>
        <end position="210"/>
    </location>
</feature>
<protein>
    <submittedName>
        <fullName evidence="5">NUT family member 2G-like</fullName>
    </submittedName>
</protein>
<sequence length="679" mass="72630">MASEGASPVLGTDVTMNPGASLSTFTAVPFPPPIPGAQHRPPWQQHLPPPITPAFPPGSSLLLPAFPRTPLVANGGHGPSAPGACNLTVQVRSQGRPVEAPQAQTFVVAQAPLNWSAPGALSRSAACPAPVFIATPVMGTVATAPAVGVSQAGKGGWTPGFPPQAPPPAAQLAPIIRPVNSGPWPHGASREGRLATNQSNASQDGSSNTQSVYSNFRRWQHLKPLARRHFHRSPDAEAFSCFLIPVLRSLARLNPNMPLEEGLRRAVQEWRRISNLDRMIYYKMAEKFMEFAAEEEMHIQHSQWMQCAQDLPPSALPKLDPRGPPAPPHRSQRTPEPKAPKEIPPEAVREYVDIMEALVGPVHSATGESVAECGEDGNELKQEEDSTYLDPGLLSYIDKLCSQEDFVTMVEAVIHPRFLAELLSPDPQLDLLALAEELEQEEGLTPEELVQKRLLDLKEDEGGPAAPSHSAPGMGSSPSEAHAGQDTGPFGPKVFVSSRGRQEVSPFRAGRPSPPQGQRRTGPLLGPRDASVLREASPVREARGPRDTSSEDEEELPSLAFLLASPQSLLPCWLSQSPAPASGLASPGGWGAQSAPQAPSPRRRGPSPAPPAAPKSRKRALCGRPAAAEKLPIPGPGHGVSARPALALGLARPSQPRKRKRDPFVTGKRRKKQRKHCSQ</sequence>
<dbReference type="SUPFAM" id="SSF47095">
    <property type="entry name" value="HMG-box"/>
    <property type="match status" value="1"/>
</dbReference>
<feature type="compositionally biased region" description="Basic and acidic residues" evidence="2">
    <location>
        <begin position="537"/>
        <end position="549"/>
    </location>
</feature>
<accession>A0ABM3TQ73</accession>
<comment type="similarity">
    <text evidence="1">Belongs to the NUT family.</text>
</comment>
<dbReference type="InterPro" id="IPR024309">
    <property type="entry name" value="NUT_N"/>
</dbReference>
<dbReference type="InterPro" id="IPR036910">
    <property type="entry name" value="HMG_box_dom_sf"/>
</dbReference>
<dbReference type="RefSeq" id="XP_057404245.1">
    <property type="nucleotide sequence ID" value="XM_057548262.1"/>
</dbReference>
<dbReference type="CDD" id="cd00084">
    <property type="entry name" value="HMG-box_SF"/>
    <property type="match status" value="1"/>
</dbReference>
<feature type="region of interest" description="Disordered" evidence="2">
    <location>
        <begin position="459"/>
        <end position="559"/>
    </location>
</feature>
<keyword evidence="4" id="KW-1185">Reference proteome</keyword>